<feature type="chain" id="PRO_5024438689" description="Peptidyl-prolyl cis-trans isomerase" evidence="7">
    <location>
        <begin position="28"/>
        <end position="227"/>
    </location>
</feature>
<dbReference type="AlphaFoldDB" id="A0A5P8E8S6"/>
<dbReference type="Gene3D" id="3.10.50.40">
    <property type="match status" value="1"/>
</dbReference>
<keyword evidence="4 5" id="KW-0413">Isomerase</keyword>
<protein>
    <recommendedName>
        <fullName evidence="6">Peptidyl-prolyl cis-trans isomerase</fullName>
        <ecNumber evidence="6">5.2.1.8</ecNumber>
    </recommendedName>
</protein>
<proteinExistence type="inferred from homology"/>
<dbReference type="SUPFAM" id="SSF54534">
    <property type="entry name" value="FKBP-like"/>
    <property type="match status" value="1"/>
</dbReference>
<dbReference type="EC" id="5.2.1.8" evidence="6"/>
<dbReference type="PANTHER" id="PTHR43811">
    <property type="entry name" value="FKBP-TYPE PEPTIDYL-PROLYL CIS-TRANS ISOMERASE FKPA"/>
    <property type="match status" value="1"/>
</dbReference>
<dbReference type="OrthoDB" id="9814548at2"/>
<dbReference type="PANTHER" id="PTHR43811:SF23">
    <property type="entry name" value="FKBP-TYPE 22 KDA PEPTIDYL-PROLYL CIS-TRANS ISOMERASE"/>
    <property type="match status" value="1"/>
</dbReference>
<comment type="catalytic activity">
    <reaction evidence="1 5 6">
        <text>[protein]-peptidylproline (omega=180) = [protein]-peptidylproline (omega=0)</text>
        <dbReference type="Rhea" id="RHEA:16237"/>
        <dbReference type="Rhea" id="RHEA-COMP:10747"/>
        <dbReference type="Rhea" id="RHEA-COMP:10748"/>
        <dbReference type="ChEBI" id="CHEBI:83833"/>
        <dbReference type="ChEBI" id="CHEBI:83834"/>
        <dbReference type="EC" id="5.2.1.8"/>
    </reaction>
</comment>
<sequence length="227" mass="25172">MTTTTSAWLRNLGRVLLVILLASPLLTSCEETNEDVVDEYSNWTARNDSAFASRLQQAKQAIKNAQANYGTDWEDHCNWRILRNYTIPTDGTFNTSDSIPVEIIAKGTGTVVPLYSDSVRANYVGRLIPTSGHPNGYLFANTGTSVNEDETFSDKLCTPALLLVSNNVQGFATALQHMHIGDLWRIYIHPELGYGESATNSIPKHSMLTFTIQLKGIYRKGQIAGDW</sequence>
<evidence type="ECO:0000313" key="9">
    <source>
        <dbReference type="EMBL" id="QFQ13356.1"/>
    </source>
</evidence>
<name>A0A5P8E8S6_9BACT</name>
<evidence type="ECO:0000256" key="6">
    <source>
        <dbReference type="RuleBase" id="RU003915"/>
    </source>
</evidence>
<keyword evidence="7" id="KW-0732">Signal</keyword>
<feature type="signal peptide" evidence="7">
    <location>
        <begin position="1"/>
        <end position="27"/>
    </location>
</feature>
<evidence type="ECO:0000313" key="10">
    <source>
        <dbReference type="Proteomes" id="UP000249375"/>
    </source>
</evidence>
<comment type="similarity">
    <text evidence="2 6">Belongs to the FKBP-type PPIase family.</text>
</comment>
<evidence type="ECO:0000256" key="7">
    <source>
        <dbReference type="SAM" id="SignalP"/>
    </source>
</evidence>
<accession>A0A5P8E8S6</accession>
<reference evidence="9 10" key="1">
    <citation type="submission" date="2018-11" db="EMBL/GenBank/DDBJ databases">
        <authorList>
            <person name="Na S.W."/>
            <person name="Baik M."/>
        </authorList>
    </citation>
    <scope>NUCLEOTIDE SEQUENCE [LARGE SCALE GENOMIC DNA]</scope>
    <source>
        <strain evidence="9 10">E39</strain>
    </source>
</reference>
<dbReference type="RefSeq" id="WP_111897586.1">
    <property type="nucleotide sequence ID" value="NZ_CP033459.1"/>
</dbReference>
<dbReference type="GO" id="GO:0003755">
    <property type="term" value="F:peptidyl-prolyl cis-trans isomerase activity"/>
    <property type="evidence" value="ECO:0007669"/>
    <property type="project" value="UniProtKB-UniRule"/>
</dbReference>
<dbReference type="InterPro" id="IPR001179">
    <property type="entry name" value="PPIase_FKBP_dom"/>
</dbReference>
<dbReference type="Proteomes" id="UP000249375">
    <property type="component" value="Chromosome"/>
</dbReference>
<dbReference type="KEGG" id="alq:C7Y71_010235"/>
<organism evidence="9 10">
    <name type="scientific">Pseudoprevotella muciniphila</name>
    <dbReference type="NCBI Taxonomy" id="2133944"/>
    <lineage>
        <taxon>Bacteria</taxon>
        <taxon>Pseudomonadati</taxon>
        <taxon>Bacteroidota</taxon>
        <taxon>Bacteroidia</taxon>
        <taxon>Bacteroidales</taxon>
        <taxon>Prevotellaceae</taxon>
        <taxon>Pseudoprevotella</taxon>
    </lineage>
</organism>
<feature type="domain" description="PPIase FKBP-type" evidence="8">
    <location>
        <begin position="116"/>
        <end position="218"/>
    </location>
</feature>
<dbReference type="PROSITE" id="PS50059">
    <property type="entry name" value="FKBP_PPIASE"/>
    <property type="match status" value="1"/>
</dbReference>
<evidence type="ECO:0000256" key="5">
    <source>
        <dbReference type="PROSITE-ProRule" id="PRU00277"/>
    </source>
</evidence>
<evidence type="ECO:0000256" key="3">
    <source>
        <dbReference type="ARBA" id="ARBA00023110"/>
    </source>
</evidence>
<evidence type="ECO:0000256" key="1">
    <source>
        <dbReference type="ARBA" id="ARBA00000971"/>
    </source>
</evidence>
<keyword evidence="10" id="KW-1185">Reference proteome</keyword>
<evidence type="ECO:0000256" key="4">
    <source>
        <dbReference type="ARBA" id="ARBA00023235"/>
    </source>
</evidence>
<evidence type="ECO:0000259" key="8">
    <source>
        <dbReference type="PROSITE" id="PS50059"/>
    </source>
</evidence>
<evidence type="ECO:0000256" key="2">
    <source>
        <dbReference type="ARBA" id="ARBA00006577"/>
    </source>
</evidence>
<gene>
    <name evidence="9" type="ORF">C7Y71_010235</name>
</gene>
<keyword evidence="3 5" id="KW-0697">Rotamase</keyword>
<dbReference type="InterPro" id="IPR046357">
    <property type="entry name" value="PPIase_dom_sf"/>
</dbReference>
<dbReference type="Pfam" id="PF00254">
    <property type="entry name" value="FKBP_C"/>
    <property type="match status" value="1"/>
</dbReference>
<dbReference type="EMBL" id="CP033459">
    <property type="protein sequence ID" value="QFQ13356.1"/>
    <property type="molecule type" value="Genomic_DNA"/>
</dbReference>